<evidence type="ECO:0000256" key="1">
    <source>
        <dbReference type="SAM" id="Phobius"/>
    </source>
</evidence>
<evidence type="ECO:0008006" key="4">
    <source>
        <dbReference type="Google" id="ProtNLM"/>
    </source>
</evidence>
<dbReference type="Proteomes" id="UP000658305">
    <property type="component" value="Unassembled WGS sequence"/>
</dbReference>
<accession>A0ABQ3FIJ7</accession>
<protein>
    <recommendedName>
        <fullName evidence="4">Virus attachment protein p12 family protein</fullName>
    </recommendedName>
</protein>
<dbReference type="EMBL" id="BMYI01000008">
    <property type="protein sequence ID" value="GHC25776.1"/>
    <property type="molecule type" value="Genomic_DNA"/>
</dbReference>
<dbReference type="RefSeq" id="WP_189381429.1">
    <property type="nucleotide sequence ID" value="NZ_BMYI01000008.1"/>
</dbReference>
<comment type="caution">
    <text evidence="2">The sequence shown here is derived from an EMBL/GenBank/DDBJ whole genome shotgun (WGS) entry which is preliminary data.</text>
</comment>
<reference evidence="3" key="1">
    <citation type="journal article" date="2019" name="Int. J. Syst. Evol. Microbiol.">
        <title>The Global Catalogue of Microorganisms (GCM) 10K type strain sequencing project: providing services to taxonomists for standard genome sequencing and annotation.</title>
        <authorList>
            <consortium name="The Broad Institute Genomics Platform"/>
            <consortium name="The Broad Institute Genome Sequencing Center for Infectious Disease"/>
            <person name="Wu L."/>
            <person name="Ma J."/>
        </authorList>
    </citation>
    <scope>NUCLEOTIDE SEQUENCE [LARGE SCALE GENOMIC DNA]</scope>
    <source>
        <strain evidence="3">KCTC 23298</strain>
    </source>
</reference>
<evidence type="ECO:0000313" key="3">
    <source>
        <dbReference type="Proteomes" id="UP000658305"/>
    </source>
</evidence>
<sequence length="67" mass="7143">MPLSPGSGSDMLVKVVTLFLLGMAAMAMVFKHLNSRKRQTKTGTCPRCGRHRIGNGPCPCGAAQKKV</sequence>
<keyword evidence="1" id="KW-0812">Transmembrane</keyword>
<gene>
    <name evidence="2" type="ORF">GCM10007291_26860</name>
</gene>
<organism evidence="2 3">
    <name type="scientific">Gemmobacter nanjingensis</name>
    <dbReference type="NCBI Taxonomy" id="488454"/>
    <lineage>
        <taxon>Bacteria</taxon>
        <taxon>Pseudomonadati</taxon>
        <taxon>Pseudomonadota</taxon>
        <taxon>Alphaproteobacteria</taxon>
        <taxon>Rhodobacterales</taxon>
        <taxon>Paracoccaceae</taxon>
        <taxon>Gemmobacter</taxon>
    </lineage>
</organism>
<proteinExistence type="predicted"/>
<feature type="transmembrane region" description="Helical" evidence="1">
    <location>
        <begin position="12"/>
        <end position="30"/>
    </location>
</feature>
<keyword evidence="3" id="KW-1185">Reference proteome</keyword>
<keyword evidence="1" id="KW-1133">Transmembrane helix</keyword>
<evidence type="ECO:0000313" key="2">
    <source>
        <dbReference type="EMBL" id="GHC25776.1"/>
    </source>
</evidence>
<name>A0ABQ3FIJ7_9RHOB</name>
<keyword evidence="1" id="KW-0472">Membrane</keyword>